<keyword evidence="2" id="KW-1185">Reference proteome</keyword>
<comment type="caution">
    <text evidence="1">The sequence shown here is derived from an EMBL/GenBank/DDBJ whole genome shotgun (WGS) entry which is preliminary data.</text>
</comment>
<sequence>MDKKLIKWMQNSTGSFRGSLMVYSYFTMHVQCRGSSFSPDQHRRGSAWVPRRCRPSLCAFEDPFLTTPSPSGTEKEFLVFHRQQTRFFCLGSKIGLSCISPSVIGKELYKNKETLDVSVQLFQDLTFDSGNLTFVVTG</sequence>
<accession>A0AAV2A435</accession>
<dbReference type="Proteomes" id="UP001497382">
    <property type="component" value="Unassembled WGS sequence"/>
</dbReference>
<protein>
    <submittedName>
        <fullName evidence="1">Uncharacterized protein</fullName>
    </submittedName>
</protein>
<dbReference type="EMBL" id="CAXIEN010000103">
    <property type="protein sequence ID" value="CAL1277594.1"/>
    <property type="molecule type" value="Genomic_DNA"/>
</dbReference>
<dbReference type="AlphaFoldDB" id="A0AAV2A435"/>
<gene>
    <name evidence="1" type="ORF">LARSCL_LOCUS9303</name>
</gene>
<evidence type="ECO:0000313" key="2">
    <source>
        <dbReference type="Proteomes" id="UP001497382"/>
    </source>
</evidence>
<evidence type="ECO:0000313" key="1">
    <source>
        <dbReference type="EMBL" id="CAL1277594.1"/>
    </source>
</evidence>
<proteinExistence type="predicted"/>
<organism evidence="1 2">
    <name type="scientific">Larinioides sclopetarius</name>
    <dbReference type="NCBI Taxonomy" id="280406"/>
    <lineage>
        <taxon>Eukaryota</taxon>
        <taxon>Metazoa</taxon>
        <taxon>Ecdysozoa</taxon>
        <taxon>Arthropoda</taxon>
        <taxon>Chelicerata</taxon>
        <taxon>Arachnida</taxon>
        <taxon>Araneae</taxon>
        <taxon>Araneomorphae</taxon>
        <taxon>Entelegynae</taxon>
        <taxon>Araneoidea</taxon>
        <taxon>Araneidae</taxon>
        <taxon>Larinioides</taxon>
    </lineage>
</organism>
<reference evidence="1 2" key="1">
    <citation type="submission" date="2024-04" db="EMBL/GenBank/DDBJ databases">
        <authorList>
            <person name="Rising A."/>
            <person name="Reimegard J."/>
            <person name="Sonavane S."/>
            <person name="Akerstrom W."/>
            <person name="Nylinder S."/>
            <person name="Hedman E."/>
            <person name="Kallberg Y."/>
        </authorList>
    </citation>
    <scope>NUCLEOTIDE SEQUENCE [LARGE SCALE GENOMIC DNA]</scope>
</reference>
<name>A0AAV2A435_9ARAC</name>